<dbReference type="InterPro" id="IPR009057">
    <property type="entry name" value="Homeodomain-like_sf"/>
</dbReference>
<comment type="caution">
    <text evidence="9">The sequence shown here is derived from an EMBL/GenBank/DDBJ whole genome shotgun (WGS) entry which is preliminary data.</text>
</comment>
<dbReference type="GO" id="GO:0000160">
    <property type="term" value="P:phosphorelay signal transduction system"/>
    <property type="evidence" value="ECO:0007669"/>
    <property type="project" value="UniProtKB-KW"/>
</dbReference>
<dbReference type="PRINTS" id="PR01590">
    <property type="entry name" value="HTHFIS"/>
</dbReference>
<dbReference type="PROSITE" id="PS50045">
    <property type="entry name" value="SIGMA54_INTERACT_4"/>
    <property type="match status" value="1"/>
</dbReference>
<dbReference type="FunFam" id="3.40.50.300:FF:000006">
    <property type="entry name" value="DNA-binding transcriptional regulator NtrC"/>
    <property type="match status" value="1"/>
</dbReference>
<evidence type="ECO:0000313" key="10">
    <source>
        <dbReference type="Proteomes" id="UP000245461"/>
    </source>
</evidence>
<evidence type="ECO:0000256" key="3">
    <source>
        <dbReference type="ARBA" id="ARBA00023012"/>
    </source>
</evidence>
<dbReference type="GO" id="GO:0005524">
    <property type="term" value="F:ATP binding"/>
    <property type="evidence" value="ECO:0007669"/>
    <property type="project" value="UniProtKB-KW"/>
</dbReference>
<keyword evidence="1" id="KW-0547">Nucleotide-binding</keyword>
<dbReference type="Pfam" id="PF02954">
    <property type="entry name" value="HTH_8"/>
    <property type="match status" value="1"/>
</dbReference>
<dbReference type="Gene3D" id="1.10.8.60">
    <property type="match status" value="1"/>
</dbReference>
<sequence>MEVSRVRQAWEAFVQTGEKPPSDVRRIVAASWGRSSAFRIRTDNRKAPLASEAEVHRHRLDNLPLLKAAEAALDRSRLFLGASRAMMVLTDAKGTIIATEGDPRVVDSGRENHLERGGRWSEDVIGTNAIGTALAEGRPIQIHGHEHFCEGVQRWTCAAVPVRHPLDDELLGIIDISGPAEHFNPQSLALAGSIAQEVTASLDRAIRIRHEALLRRFIARRPAWLSDDMLVLDPRGFLVHAAGKPGAGLVEGNRVAAVRSLPIDEWPDVLQRRVPGARTEIVREDGEALGAIVVMARPGRARAATAPAPGAPAIATPREARRIGFDEILGESEIMRRKRDKAARLAASGLPILIEGETGVGKELFARAIHAASRAEGHPFIPVNCGGMPRELIASELFGYAKGAFTGADEKGRTGKIVASDGGTLCLDEIGEMPMELQPYLLRVLEDGEVFPVGAHEGRAVDMRLVSMTNRNLADEVDAGRFRRDLYYRVAAARIQVPPLRARGDDVVLLAGHFARLAATRLGLPAPAIDPRACDLLLRYPWPGNVRELRNMVDTLVVLTKGDRIGPDDLPREFAASAVATPPHVDSADLRAIEKAAVIACLEKTRGNCKEAARLLGIARSTLYVRLAEYGIPRPRQGRG</sequence>
<dbReference type="Pfam" id="PF01590">
    <property type="entry name" value="GAF"/>
    <property type="match status" value="1"/>
</dbReference>
<dbReference type="RefSeq" id="WP_109903986.1">
    <property type="nucleotide sequence ID" value="NZ_QGLE01000003.1"/>
</dbReference>
<keyword evidence="2" id="KW-0067">ATP-binding</keyword>
<evidence type="ECO:0000313" key="9">
    <source>
        <dbReference type="EMBL" id="PWR24499.1"/>
    </source>
</evidence>
<keyword evidence="4" id="KW-0805">Transcription regulation</keyword>
<name>A0A317EC44_9PROT</name>
<dbReference type="InterPro" id="IPR058031">
    <property type="entry name" value="AAA_lid_NorR"/>
</dbReference>
<dbReference type="Pfam" id="PF25601">
    <property type="entry name" value="AAA_lid_14"/>
    <property type="match status" value="1"/>
</dbReference>
<dbReference type="InterPro" id="IPR003018">
    <property type="entry name" value="GAF"/>
</dbReference>
<protein>
    <submittedName>
        <fullName evidence="9">Sigma-54-dependent Fis family transcriptional regulator</fullName>
    </submittedName>
</protein>
<dbReference type="GO" id="GO:0043565">
    <property type="term" value="F:sequence-specific DNA binding"/>
    <property type="evidence" value="ECO:0007669"/>
    <property type="project" value="InterPro"/>
</dbReference>
<organism evidence="9 10">
    <name type="scientific">Zavarzinia aquatilis</name>
    <dbReference type="NCBI Taxonomy" id="2211142"/>
    <lineage>
        <taxon>Bacteria</taxon>
        <taxon>Pseudomonadati</taxon>
        <taxon>Pseudomonadota</taxon>
        <taxon>Alphaproteobacteria</taxon>
        <taxon>Rhodospirillales</taxon>
        <taxon>Zavarziniaceae</taxon>
        <taxon>Zavarzinia</taxon>
    </lineage>
</organism>
<dbReference type="InterPro" id="IPR003593">
    <property type="entry name" value="AAA+_ATPase"/>
</dbReference>
<dbReference type="GO" id="GO:0006355">
    <property type="term" value="P:regulation of DNA-templated transcription"/>
    <property type="evidence" value="ECO:0007669"/>
    <property type="project" value="InterPro"/>
</dbReference>
<dbReference type="InterPro" id="IPR002197">
    <property type="entry name" value="HTH_Fis"/>
</dbReference>
<keyword evidence="6" id="KW-0010">Activator</keyword>
<evidence type="ECO:0000256" key="6">
    <source>
        <dbReference type="ARBA" id="ARBA00023159"/>
    </source>
</evidence>
<dbReference type="OrthoDB" id="9770562at2"/>
<dbReference type="InterPro" id="IPR027417">
    <property type="entry name" value="P-loop_NTPase"/>
</dbReference>
<dbReference type="SUPFAM" id="SSF52540">
    <property type="entry name" value="P-loop containing nucleoside triphosphate hydrolases"/>
    <property type="match status" value="1"/>
</dbReference>
<dbReference type="SUPFAM" id="SSF46689">
    <property type="entry name" value="Homeodomain-like"/>
    <property type="match status" value="1"/>
</dbReference>
<dbReference type="PROSITE" id="PS00688">
    <property type="entry name" value="SIGMA54_INTERACT_3"/>
    <property type="match status" value="1"/>
</dbReference>
<dbReference type="SMART" id="SM00382">
    <property type="entry name" value="AAA"/>
    <property type="match status" value="1"/>
</dbReference>
<dbReference type="Proteomes" id="UP000245461">
    <property type="component" value="Unassembled WGS sequence"/>
</dbReference>
<dbReference type="Pfam" id="PF00158">
    <property type="entry name" value="Sigma54_activat"/>
    <property type="match status" value="1"/>
</dbReference>
<keyword evidence="7" id="KW-0804">Transcription</keyword>
<dbReference type="SUPFAM" id="SSF55781">
    <property type="entry name" value="GAF domain-like"/>
    <property type="match status" value="1"/>
</dbReference>
<dbReference type="Gene3D" id="3.40.50.300">
    <property type="entry name" value="P-loop containing nucleotide triphosphate hydrolases"/>
    <property type="match status" value="1"/>
</dbReference>
<dbReference type="InterPro" id="IPR025944">
    <property type="entry name" value="Sigma_54_int_dom_CS"/>
</dbReference>
<reference evidence="9 10" key="1">
    <citation type="submission" date="2018-05" db="EMBL/GenBank/DDBJ databases">
        <title>Zavarzinia sp. HR-AS.</title>
        <authorList>
            <person name="Lee Y."/>
            <person name="Jeon C.O."/>
        </authorList>
    </citation>
    <scope>NUCLEOTIDE SEQUENCE [LARGE SCALE GENOMIC DNA]</scope>
    <source>
        <strain evidence="9 10">HR-AS</strain>
    </source>
</reference>
<keyword evidence="5" id="KW-0238">DNA-binding</keyword>
<dbReference type="EMBL" id="QGLE01000003">
    <property type="protein sequence ID" value="PWR24499.1"/>
    <property type="molecule type" value="Genomic_DNA"/>
</dbReference>
<keyword evidence="10" id="KW-1185">Reference proteome</keyword>
<evidence type="ECO:0000256" key="4">
    <source>
        <dbReference type="ARBA" id="ARBA00023015"/>
    </source>
</evidence>
<evidence type="ECO:0000256" key="2">
    <source>
        <dbReference type="ARBA" id="ARBA00022840"/>
    </source>
</evidence>
<gene>
    <name evidence="9" type="ORF">DKG74_06750</name>
</gene>
<keyword evidence="3" id="KW-0902">Two-component regulatory system</keyword>
<dbReference type="InterPro" id="IPR025662">
    <property type="entry name" value="Sigma_54_int_dom_ATP-bd_1"/>
</dbReference>
<dbReference type="PANTHER" id="PTHR32071:SF81">
    <property type="entry name" value="PROPIONATE CATABOLISM OPERON REGULATORY PROTEIN"/>
    <property type="match status" value="1"/>
</dbReference>
<dbReference type="PROSITE" id="PS00675">
    <property type="entry name" value="SIGMA54_INTERACT_1"/>
    <property type="match status" value="1"/>
</dbReference>
<dbReference type="PANTHER" id="PTHR32071">
    <property type="entry name" value="TRANSCRIPTIONAL REGULATORY PROTEIN"/>
    <property type="match status" value="1"/>
</dbReference>
<dbReference type="InterPro" id="IPR002078">
    <property type="entry name" value="Sigma_54_int"/>
</dbReference>
<accession>A0A317EC44</accession>
<feature type="domain" description="Sigma-54 factor interaction" evidence="8">
    <location>
        <begin position="328"/>
        <end position="558"/>
    </location>
</feature>
<evidence type="ECO:0000256" key="1">
    <source>
        <dbReference type="ARBA" id="ARBA00022741"/>
    </source>
</evidence>
<evidence type="ECO:0000256" key="5">
    <source>
        <dbReference type="ARBA" id="ARBA00023125"/>
    </source>
</evidence>
<dbReference type="AlphaFoldDB" id="A0A317EC44"/>
<evidence type="ECO:0000256" key="7">
    <source>
        <dbReference type="ARBA" id="ARBA00023163"/>
    </source>
</evidence>
<evidence type="ECO:0000259" key="8">
    <source>
        <dbReference type="PROSITE" id="PS50045"/>
    </source>
</evidence>
<dbReference type="Gene3D" id="1.10.10.60">
    <property type="entry name" value="Homeodomain-like"/>
    <property type="match status" value="1"/>
</dbReference>
<dbReference type="CDD" id="cd00009">
    <property type="entry name" value="AAA"/>
    <property type="match status" value="1"/>
</dbReference>
<dbReference type="InterPro" id="IPR029016">
    <property type="entry name" value="GAF-like_dom_sf"/>
</dbReference>
<proteinExistence type="predicted"/>
<dbReference type="Gene3D" id="3.30.450.40">
    <property type="match status" value="1"/>
</dbReference>